<accession>B0DUY5</accession>
<name>B0DUY5_LACBS</name>
<feature type="region of interest" description="Disordered" evidence="1">
    <location>
        <begin position="216"/>
        <end position="239"/>
    </location>
</feature>
<protein>
    <submittedName>
        <fullName evidence="2">Predicted protein</fullName>
    </submittedName>
</protein>
<evidence type="ECO:0000313" key="2">
    <source>
        <dbReference type="EMBL" id="EDR01691.1"/>
    </source>
</evidence>
<gene>
    <name evidence="2" type="ORF">LACBIDRAFT_333120</name>
</gene>
<proteinExistence type="predicted"/>
<evidence type="ECO:0000313" key="3">
    <source>
        <dbReference type="Proteomes" id="UP000001194"/>
    </source>
</evidence>
<organism evidence="3">
    <name type="scientific">Laccaria bicolor (strain S238N-H82 / ATCC MYA-4686)</name>
    <name type="common">Bicoloured deceiver</name>
    <name type="synonym">Laccaria laccata var. bicolor</name>
    <dbReference type="NCBI Taxonomy" id="486041"/>
    <lineage>
        <taxon>Eukaryota</taxon>
        <taxon>Fungi</taxon>
        <taxon>Dikarya</taxon>
        <taxon>Basidiomycota</taxon>
        <taxon>Agaricomycotina</taxon>
        <taxon>Agaricomycetes</taxon>
        <taxon>Agaricomycetidae</taxon>
        <taxon>Agaricales</taxon>
        <taxon>Agaricineae</taxon>
        <taxon>Hydnangiaceae</taxon>
        <taxon>Laccaria</taxon>
    </lineage>
</organism>
<dbReference type="GeneID" id="6083377"/>
<feature type="non-terminal residue" evidence="2">
    <location>
        <position position="1"/>
    </location>
</feature>
<dbReference type="HOGENOM" id="CLU_907806_0_0_1"/>
<dbReference type="InParanoid" id="B0DUY5"/>
<dbReference type="KEGG" id="lbc:LACBIDRAFT_333120"/>
<dbReference type="EMBL" id="DS547137">
    <property type="protein sequence ID" value="EDR01691.1"/>
    <property type="molecule type" value="Genomic_DNA"/>
</dbReference>
<dbReference type="AlphaFoldDB" id="B0DUY5"/>
<keyword evidence="3" id="KW-1185">Reference proteome</keyword>
<sequence>TKIVDPPTVGRESEFGQVSGMALQRNQESSSETRIRTCGWIVIIELHWPVAPLFRRKTKEPFHVLREGKENASRLVNDCVYISADCRESRGEILEDVEIRRRFLYRWKVATYQSLPFSKRLNVEASISSGLQVCGIIKPNRAGYGQLNTSAYSTLQPDSLSSSTVLPKIYNRRHKDFTTVSIPNHPRQLAIVSALTVCANLTNSFTCTHRSSSCPSYERTHFKPGNKPSKYRPIRKASRVSQSSTTDAIGYPQFHKLGTTFREDSKRLHPWLYTSGREEREKEVVQVWPGLRPLFYQVIADIHKVST</sequence>
<feature type="compositionally biased region" description="Basic residues" evidence="1">
    <location>
        <begin position="229"/>
        <end position="238"/>
    </location>
</feature>
<dbReference type="RefSeq" id="XP_001887767.1">
    <property type="nucleotide sequence ID" value="XM_001887732.1"/>
</dbReference>
<dbReference type="Proteomes" id="UP000001194">
    <property type="component" value="Unassembled WGS sequence"/>
</dbReference>
<reference evidence="2 3" key="1">
    <citation type="journal article" date="2008" name="Nature">
        <title>The genome of Laccaria bicolor provides insights into mycorrhizal symbiosis.</title>
        <authorList>
            <person name="Martin F."/>
            <person name="Aerts A."/>
            <person name="Ahren D."/>
            <person name="Brun A."/>
            <person name="Danchin E.G.J."/>
            <person name="Duchaussoy F."/>
            <person name="Gibon J."/>
            <person name="Kohler A."/>
            <person name="Lindquist E."/>
            <person name="Pereda V."/>
            <person name="Salamov A."/>
            <person name="Shapiro H.J."/>
            <person name="Wuyts J."/>
            <person name="Blaudez D."/>
            <person name="Buee M."/>
            <person name="Brokstein P."/>
            <person name="Canbaeck B."/>
            <person name="Cohen D."/>
            <person name="Courty P.E."/>
            <person name="Coutinho P.M."/>
            <person name="Delaruelle C."/>
            <person name="Detter J.C."/>
            <person name="Deveau A."/>
            <person name="DiFazio S."/>
            <person name="Duplessis S."/>
            <person name="Fraissinet-Tachet L."/>
            <person name="Lucic E."/>
            <person name="Frey-Klett P."/>
            <person name="Fourrey C."/>
            <person name="Feussner I."/>
            <person name="Gay G."/>
            <person name="Grimwood J."/>
            <person name="Hoegger P.J."/>
            <person name="Jain P."/>
            <person name="Kilaru S."/>
            <person name="Labbe J."/>
            <person name="Lin Y.C."/>
            <person name="Legue V."/>
            <person name="Le Tacon F."/>
            <person name="Marmeisse R."/>
            <person name="Melayah D."/>
            <person name="Montanini B."/>
            <person name="Muratet M."/>
            <person name="Nehls U."/>
            <person name="Niculita-Hirzel H."/>
            <person name="Oudot-Le Secq M.P."/>
            <person name="Peter M."/>
            <person name="Quesneville H."/>
            <person name="Rajashekar B."/>
            <person name="Reich M."/>
            <person name="Rouhier N."/>
            <person name="Schmutz J."/>
            <person name="Yin T."/>
            <person name="Chalot M."/>
            <person name="Henrissat B."/>
            <person name="Kuees U."/>
            <person name="Lucas S."/>
            <person name="Van de Peer Y."/>
            <person name="Podila G.K."/>
            <person name="Polle A."/>
            <person name="Pukkila P.J."/>
            <person name="Richardson P.M."/>
            <person name="Rouze P."/>
            <person name="Sanders I.R."/>
            <person name="Stajich J.E."/>
            <person name="Tunlid A."/>
            <person name="Tuskan G."/>
            <person name="Grigoriev I.V."/>
        </authorList>
    </citation>
    <scope>NUCLEOTIDE SEQUENCE [LARGE SCALE GENOMIC DNA]</scope>
    <source>
        <strain evidence="3">S238N-H82 / ATCC MYA-4686</strain>
    </source>
</reference>
<evidence type="ECO:0000256" key="1">
    <source>
        <dbReference type="SAM" id="MobiDB-lite"/>
    </source>
</evidence>